<dbReference type="GO" id="GO:0006412">
    <property type="term" value="P:translation"/>
    <property type="evidence" value="ECO:0007669"/>
    <property type="project" value="UniProtKB-UniRule"/>
</dbReference>
<evidence type="ECO:0000256" key="1">
    <source>
        <dbReference type="ARBA" id="ARBA00002633"/>
    </source>
</evidence>
<dbReference type="InterPro" id="IPR022973">
    <property type="entry name" value="Ribosomal_uL10_bac"/>
</dbReference>
<dbReference type="eggNOG" id="COG0244">
    <property type="taxonomic scope" value="Bacteria"/>
</dbReference>
<organism evidence="7 8">
    <name type="scientific">Sporocytophaga myxococcoides</name>
    <dbReference type="NCBI Taxonomy" id="153721"/>
    <lineage>
        <taxon>Bacteria</taxon>
        <taxon>Pseudomonadati</taxon>
        <taxon>Bacteroidota</taxon>
        <taxon>Cytophagia</taxon>
        <taxon>Cytophagales</taxon>
        <taxon>Cytophagaceae</taxon>
        <taxon>Sporocytophaga</taxon>
    </lineage>
</organism>
<keyword evidence="8" id="KW-1185">Reference proteome</keyword>
<evidence type="ECO:0000256" key="3">
    <source>
        <dbReference type="ARBA" id="ARBA00022980"/>
    </source>
</evidence>
<comment type="similarity">
    <text evidence="2 6">Belongs to the universal ribosomal protein uL10 family.</text>
</comment>
<name>A0A098LKD1_9BACT</name>
<dbReference type="GO" id="GO:0015934">
    <property type="term" value="C:large ribosomal subunit"/>
    <property type="evidence" value="ECO:0007669"/>
    <property type="project" value="InterPro"/>
</dbReference>
<dbReference type="InterPro" id="IPR001790">
    <property type="entry name" value="Ribosomal_uL10"/>
</dbReference>
<dbReference type="Gene3D" id="3.30.70.1730">
    <property type="match status" value="1"/>
</dbReference>
<comment type="subunit">
    <text evidence="6">Part of the ribosomal stalk of the 50S ribosomal subunit. The N-terminus interacts with L11 and the large rRNA to form the base of the stalk. The C-terminus forms an elongated spine to which L12 dimers bind in a sequential fashion forming a multimeric L10(L12)X complex.</text>
</comment>
<dbReference type="Pfam" id="PF00466">
    <property type="entry name" value="Ribosomal_L10"/>
    <property type="match status" value="1"/>
</dbReference>
<dbReference type="EMBL" id="BBLT01000010">
    <property type="protein sequence ID" value="GAL86939.1"/>
    <property type="molecule type" value="Genomic_DNA"/>
</dbReference>
<evidence type="ECO:0000256" key="2">
    <source>
        <dbReference type="ARBA" id="ARBA00008889"/>
    </source>
</evidence>
<keyword evidence="6" id="KW-0699">rRNA-binding</keyword>
<accession>A0A098LKD1</accession>
<dbReference type="CDD" id="cd05797">
    <property type="entry name" value="Ribosomal_L10"/>
    <property type="match status" value="1"/>
</dbReference>
<sequence length="178" mass="19344">MTKEQKAQIIEDLSQKFSTKNYFYITDASGLSVEKINKFRKLCYKKGIEYQVVKNSLIKKALANLNTDYTPFNQSVLKGFSGILFADAGNAPAKLLKEFHKEAGKGNERPVFKGASIDGGLFIGADNLDILSNLKSKNELIGDIIGLLQSPAKNVVSALQSGGNKLAGIVKTLSEKAE</sequence>
<dbReference type="PANTHER" id="PTHR11560">
    <property type="entry name" value="39S RIBOSOMAL PROTEIN L10, MITOCHONDRIAL"/>
    <property type="match status" value="1"/>
</dbReference>
<proteinExistence type="inferred from homology"/>
<dbReference type="GO" id="GO:0003735">
    <property type="term" value="F:structural constituent of ribosome"/>
    <property type="evidence" value="ECO:0007669"/>
    <property type="project" value="InterPro"/>
</dbReference>
<reference evidence="7 8" key="1">
    <citation type="submission" date="2014-09" db="EMBL/GenBank/DDBJ databases">
        <title>Sporocytophaga myxococcoides PG-01 genome sequencing.</title>
        <authorList>
            <person name="Liu L."/>
            <person name="Gao P.J."/>
            <person name="Chen G.J."/>
            <person name="Wang L.S."/>
        </authorList>
    </citation>
    <scope>NUCLEOTIDE SEQUENCE [LARGE SCALE GENOMIC DNA]</scope>
    <source>
        <strain evidence="7 8">PG-01</strain>
    </source>
</reference>
<dbReference type="HAMAP" id="MF_00362">
    <property type="entry name" value="Ribosomal_uL10"/>
    <property type="match status" value="1"/>
</dbReference>
<evidence type="ECO:0000256" key="6">
    <source>
        <dbReference type="HAMAP-Rule" id="MF_00362"/>
    </source>
</evidence>
<comment type="function">
    <text evidence="1 6">Forms part of the ribosomal stalk, playing a central role in the interaction of the ribosome with GTP-bound translation factors.</text>
</comment>
<dbReference type="InterPro" id="IPR043141">
    <property type="entry name" value="Ribosomal_uL10-like_sf"/>
</dbReference>
<keyword evidence="4 6" id="KW-0687">Ribonucleoprotein</keyword>
<dbReference type="GO" id="GO:0070180">
    <property type="term" value="F:large ribosomal subunit rRNA binding"/>
    <property type="evidence" value="ECO:0007669"/>
    <property type="project" value="UniProtKB-UniRule"/>
</dbReference>
<dbReference type="RefSeq" id="WP_045467753.1">
    <property type="nucleotide sequence ID" value="NZ_BBLT01000010.1"/>
</dbReference>
<dbReference type="SUPFAM" id="SSF160369">
    <property type="entry name" value="Ribosomal protein L10-like"/>
    <property type="match status" value="1"/>
</dbReference>
<comment type="caution">
    <text evidence="7">The sequence shown here is derived from an EMBL/GenBank/DDBJ whole genome shotgun (WGS) entry which is preliminary data.</text>
</comment>
<protein>
    <recommendedName>
        <fullName evidence="5 6">Large ribosomal subunit protein uL10</fullName>
    </recommendedName>
</protein>
<evidence type="ECO:0000313" key="8">
    <source>
        <dbReference type="Proteomes" id="UP000030185"/>
    </source>
</evidence>
<dbReference type="InterPro" id="IPR047865">
    <property type="entry name" value="Ribosomal_uL10_bac_type"/>
</dbReference>
<gene>
    <name evidence="6" type="primary">rplJ</name>
    <name evidence="7" type="ORF">MYP_4169</name>
</gene>
<keyword evidence="3 6" id="KW-0689">Ribosomal protein</keyword>
<dbReference type="AlphaFoldDB" id="A0A098LKD1"/>
<dbReference type="PROSITE" id="PS01109">
    <property type="entry name" value="RIBOSOMAL_L10"/>
    <property type="match status" value="1"/>
</dbReference>
<dbReference type="Proteomes" id="UP000030185">
    <property type="component" value="Unassembled WGS sequence"/>
</dbReference>
<evidence type="ECO:0000256" key="4">
    <source>
        <dbReference type="ARBA" id="ARBA00023274"/>
    </source>
</evidence>
<dbReference type="OrthoDB" id="1523686at2"/>
<evidence type="ECO:0000256" key="5">
    <source>
        <dbReference type="ARBA" id="ARBA00035202"/>
    </source>
</evidence>
<dbReference type="NCBIfam" id="NF000955">
    <property type="entry name" value="PRK00099.1-1"/>
    <property type="match status" value="1"/>
</dbReference>
<dbReference type="STRING" id="153721.MYP_4169"/>
<evidence type="ECO:0000313" key="7">
    <source>
        <dbReference type="EMBL" id="GAL86939.1"/>
    </source>
</evidence>
<keyword evidence="6" id="KW-0694">RNA-binding</keyword>
<dbReference type="InterPro" id="IPR002363">
    <property type="entry name" value="Ribosomal_uL10_CS_bac"/>
</dbReference>
<dbReference type="Gene3D" id="6.10.250.290">
    <property type="match status" value="1"/>
</dbReference>